<gene>
    <name evidence="2" type="ORF">D3871_20625</name>
</gene>
<name>A0A3A3FMS9_9BURK</name>
<dbReference type="RefSeq" id="WP_119770931.1">
    <property type="nucleotide sequence ID" value="NZ_QYUO01000002.1"/>
</dbReference>
<dbReference type="Proteomes" id="UP000265955">
    <property type="component" value="Unassembled WGS sequence"/>
</dbReference>
<proteinExistence type="predicted"/>
<keyword evidence="3" id="KW-1185">Reference proteome</keyword>
<protein>
    <submittedName>
        <fullName evidence="2">DUF1302 family protein</fullName>
    </submittedName>
</protein>
<accession>A0A3A3FMS9</accession>
<evidence type="ECO:0000256" key="1">
    <source>
        <dbReference type="SAM" id="SignalP"/>
    </source>
</evidence>
<dbReference type="OrthoDB" id="8522166at2"/>
<feature type="signal peptide" evidence="1">
    <location>
        <begin position="1"/>
        <end position="31"/>
    </location>
</feature>
<keyword evidence="1" id="KW-0732">Signal</keyword>
<dbReference type="Pfam" id="PF06980">
    <property type="entry name" value="DUF1302"/>
    <property type="match status" value="1"/>
</dbReference>
<dbReference type="InterPro" id="IPR010727">
    <property type="entry name" value="DUF1302"/>
</dbReference>
<sequence length="570" mass="61730">MTKCVNRTGIRTVPRAIAMAALMTTLPVTHAVELSGPDDDVSVTWNNTIRYGMAFRVKGQSPALTANPNADDGDRNFDKGLISNRVELLTEFDVKSNRGFGARVSAQGWYDSVYNSSNDNPGFAGGAVPNNTSVAPNEFNPTTRRLHGRDLQLRDAFAFFNSDVDGRPVTLRLGQHALVWGESLFFAGNGIAGAQNRFDIARLQADPTAQAKEFVLPVPQLSGQVQVTPEVTIGAYYQPRWEPNRFPAVGSYFSVGDLFGPGAENMWTGPFSSAPRLADMKAKNSGQGGVQLRWRADETDYGVYLMQFHDKTPQIVTQVGPRGPTGFYHAYHENTKLLGASASRTFGDANVALEASVRRNQALASSGGTVDVTPLLRALPFPVPIPTVDNADNPAYAVGNTAHVNLSTIWSLPPNGLFRESTLVGEIAWNRMLSCKKHCVPGAPGVPAALDPNGKRDAIGMRMVFTPTYRQVLPGMDLSIPVGLSYAPKGSRSLALGPGVLPPNNGGDFTLGMSVVYDATWYFDAAYTHFYGKADTLLSSDPTRATAPPFTYGQSLRDRNFLTLTLRRTF</sequence>
<organism evidence="2 3">
    <name type="scientific">Noviherbaspirillum saxi</name>
    <dbReference type="NCBI Taxonomy" id="2320863"/>
    <lineage>
        <taxon>Bacteria</taxon>
        <taxon>Pseudomonadati</taxon>
        <taxon>Pseudomonadota</taxon>
        <taxon>Betaproteobacteria</taxon>
        <taxon>Burkholderiales</taxon>
        <taxon>Oxalobacteraceae</taxon>
        <taxon>Noviherbaspirillum</taxon>
    </lineage>
</organism>
<evidence type="ECO:0000313" key="2">
    <source>
        <dbReference type="EMBL" id="RJF95785.1"/>
    </source>
</evidence>
<evidence type="ECO:0000313" key="3">
    <source>
        <dbReference type="Proteomes" id="UP000265955"/>
    </source>
</evidence>
<feature type="chain" id="PRO_5017297448" evidence="1">
    <location>
        <begin position="32"/>
        <end position="570"/>
    </location>
</feature>
<comment type="caution">
    <text evidence="2">The sequence shown here is derived from an EMBL/GenBank/DDBJ whole genome shotgun (WGS) entry which is preliminary data.</text>
</comment>
<dbReference type="EMBL" id="QYUO01000002">
    <property type="protein sequence ID" value="RJF95785.1"/>
    <property type="molecule type" value="Genomic_DNA"/>
</dbReference>
<dbReference type="AlphaFoldDB" id="A0A3A3FMS9"/>
<reference evidence="3" key="1">
    <citation type="submission" date="2018-09" db="EMBL/GenBank/DDBJ databases">
        <authorList>
            <person name="Zhu H."/>
        </authorList>
    </citation>
    <scope>NUCLEOTIDE SEQUENCE [LARGE SCALE GENOMIC DNA]</scope>
    <source>
        <strain evidence="3">K1R23-30</strain>
    </source>
</reference>